<reference evidence="1 2" key="1">
    <citation type="submission" date="2017-08" db="EMBL/GenBank/DDBJ databases">
        <title>Infants hospitalized years apart are colonized by the same room-sourced microbial strains.</title>
        <authorList>
            <person name="Brooks B."/>
            <person name="Olm M.R."/>
            <person name="Firek B.A."/>
            <person name="Baker R."/>
            <person name="Thomas B.C."/>
            <person name="Morowitz M.J."/>
            <person name="Banfield J.F."/>
        </authorList>
    </citation>
    <scope>NUCLEOTIDE SEQUENCE [LARGE SCALE GENOMIC DNA]</scope>
    <source>
        <strain evidence="1">S2_005_001_R1_22</strain>
    </source>
</reference>
<dbReference type="Proteomes" id="UP000249229">
    <property type="component" value="Unassembled WGS sequence"/>
</dbReference>
<protein>
    <submittedName>
        <fullName evidence="1">Uncharacterized protein</fullName>
    </submittedName>
</protein>
<evidence type="ECO:0000313" key="2">
    <source>
        <dbReference type="Proteomes" id="UP000249229"/>
    </source>
</evidence>
<gene>
    <name evidence="1" type="ORF">DI544_04280</name>
</gene>
<proteinExistence type="predicted"/>
<name>A0A2W5R3L9_9SPHN</name>
<organism evidence="1 2">
    <name type="scientific">Sphingomonas taxi</name>
    <dbReference type="NCBI Taxonomy" id="1549858"/>
    <lineage>
        <taxon>Bacteria</taxon>
        <taxon>Pseudomonadati</taxon>
        <taxon>Pseudomonadota</taxon>
        <taxon>Alphaproteobacteria</taxon>
        <taxon>Sphingomonadales</taxon>
        <taxon>Sphingomonadaceae</taxon>
        <taxon>Sphingomonas</taxon>
    </lineage>
</organism>
<evidence type="ECO:0000313" key="1">
    <source>
        <dbReference type="EMBL" id="PZQ61843.1"/>
    </source>
</evidence>
<dbReference type="AlphaFoldDB" id="A0A2W5R3L9"/>
<comment type="caution">
    <text evidence="1">The sequence shown here is derived from an EMBL/GenBank/DDBJ whole genome shotgun (WGS) entry which is preliminary data.</text>
</comment>
<dbReference type="EMBL" id="QFQI01000002">
    <property type="protein sequence ID" value="PZQ61843.1"/>
    <property type="molecule type" value="Genomic_DNA"/>
</dbReference>
<accession>A0A2W5R3L9</accession>
<sequence>MTAGERVLAAAHATVGARFRAQGRDPALGLDRVGVVAVALAGAGAGAGLRLPRDYARRSGVLPPGAVPAGMAACDGDAPGDILLCRLSAAQLHLAVRSRAGFIHADAQARRVVERPGPPPWPVEAAWRWTPEGE</sequence>